<dbReference type="RefSeq" id="WP_164037226.1">
    <property type="nucleotide sequence ID" value="NZ_JAAGNZ010000001.1"/>
</dbReference>
<comment type="subcellular location">
    <subcellularLocation>
        <location evidence="14">Cytoplasm</location>
    </subcellularLocation>
</comment>
<dbReference type="GO" id="GO:0004604">
    <property type="term" value="F:phosphoadenylyl-sulfate reductase (thioredoxin) activity"/>
    <property type="evidence" value="ECO:0007669"/>
    <property type="project" value="UniProtKB-UniRule"/>
</dbReference>
<keyword evidence="3 14" id="KW-0479">Metal-binding</keyword>
<comment type="catalytic activity">
    <reaction evidence="13 14">
        <text>[thioredoxin]-disulfide + sulfite + AMP + 2 H(+) = adenosine 5'-phosphosulfate + [thioredoxin]-dithiol</text>
        <dbReference type="Rhea" id="RHEA:21976"/>
        <dbReference type="Rhea" id="RHEA-COMP:10698"/>
        <dbReference type="Rhea" id="RHEA-COMP:10700"/>
        <dbReference type="ChEBI" id="CHEBI:15378"/>
        <dbReference type="ChEBI" id="CHEBI:17359"/>
        <dbReference type="ChEBI" id="CHEBI:29950"/>
        <dbReference type="ChEBI" id="CHEBI:50058"/>
        <dbReference type="ChEBI" id="CHEBI:58243"/>
        <dbReference type="ChEBI" id="CHEBI:456215"/>
        <dbReference type="EC" id="1.8.4.10"/>
    </reaction>
</comment>
<dbReference type="InterPro" id="IPR004511">
    <property type="entry name" value="PAPS/APS_Rdtase"/>
</dbReference>
<dbReference type="CDD" id="cd23945">
    <property type="entry name" value="PAPS_reductase"/>
    <property type="match status" value="1"/>
</dbReference>
<dbReference type="GO" id="GO:0070814">
    <property type="term" value="P:hydrogen sulfide biosynthetic process"/>
    <property type="evidence" value="ECO:0007669"/>
    <property type="project" value="UniProtKB-UniRule"/>
</dbReference>
<dbReference type="Pfam" id="PF01507">
    <property type="entry name" value="PAPS_reduct"/>
    <property type="match status" value="1"/>
</dbReference>
<dbReference type="GO" id="GO:0019379">
    <property type="term" value="P:sulfate assimilation, phosphoadenylyl sulfate reduction by phosphoadenylyl-sulfate reductase (thioredoxin)"/>
    <property type="evidence" value="ECO:0007669"/>
    <property type="project" value="UniProtKB-UniRule"/>
</dbReference>
<dbReference type="PANTHER" id="PTHR46482:SF9">
    <property type="entry name" value="5'-ADENYLYLSULFATE REDUCTASE 1, CHLOROPLASTIC"/>
    <property type="match status" value="1"/>
</dbReference>
<evidence type="ECO:0000256" key="9">
    <source>
        <dbReference type="ARBA" id="ARBA00024386"/>
    </source>
</evidence>
<evidence type="ECO:0000256" key="6">
    <source>
        <dbReference type="ARBA" id="ARBA00023014"/>
    </source>
</evidence>
<dbReference type="GO" id="GO:0046872">
    <property type="term" value="F:metal ion binding"/>
    <property type="evidence" value="ECO:0007669"/>
    <property type="project" value="UniProtKB-KW"/>
</dbReference>
<comment type="cofactor">
    <cofactor evidence="14">
        <name>[4Fe-4S] cluster</name>
        <dbReference type="ChEBI" id="CHEBI:49883"/>
    </cofactor>
    <text evidence="14">Binds 1 [4Fe-4S] cluster per subunit.</text>
</comment>
<evidence type="ECO:0000259" key="15">
    <source>
        <dbReference type="Pfam" id="PF01507"/>
    </source>
</evidence>
<sequence length="244" mass="28066">MIAEPTSYTLESLTERLHGLNNIEALRTLAALFPGEVIFSTSLGYEDQVITDLILANDIPIKIFTLDTGRMFSETYSVWKKTNDRYGTTIDTYFPKADAIEKLMTDKGPYSFYDSVENRKECCGIRKVEPLNRALQGQKIWVTGIRAEQSANRQSMPQLEWDGAHNLFKFHPLMDWTFDAVKQYVKDNNVPYNPLHDRGFVSIGCQPCTRAIQPGEDFRAGRWWWEDNSKKECGLHSHEEAFKP</sequence>
<keyword evidence="5 14" id="KW-0408">Iron</keyword>
<evidence type="ECO:0000256" key="8">
    <source>
        <dbReference type="ARBA" id="ARBA00024327"/>
    </source>
</evidence>
<dbReference type="NCBIfam" id="NF002537">
    <property type="entry name" value="PRK02090.1"/>
    <property type="match status" value="1"/>
</dbReference>
<keyword evidence="4 14" id="KW-0560">Oxidoreductase</keyword>
<name>A0A6M0IHM3_9BACT</name>
<evidence type="ECO:0000256" key="4">
    <source>
        <dbReference type="ARBA" id="ARBA00023002"/>
    </source>
</evidence>
<keyword evidence="17" id="KW-1185">Reference proteome</keyword>
<dbReference type="EC" id="1.8.4.10" evidence="9 14"/>
<evidence type="ECO:0000256" key="1">
    <source>
        <dbReference type="ARBA" id="ARBA00009732"/>
    </source>
</evidence>
<evidence type="ECO:0000256" key="12">
    <source>
        <dbReference type="ARBA" id="ARBA00032041"/>
    </source>
</evidence>
<keyword evidence="2 14" id="KW-0963">Cytoplasm</keyword>
<proteinExistence type="inferred from homology"/>
<dbReference type="Gene3D" id="3.40.50.620">
    <property type="entry name" value="HUPs"/>
    <property type="match status" value="1"/>
</dbReference>
<evidence type="ECO:0000256" key="5">
    <source>
        <dbReference type="ARBA" id="ARBA00023004"/>
    </source>
</evidence>
<dbReference type="AlphaFoldDB" id="A0A6M0IHM3"/>
<accession>A0A6M0IHM3</accession>
<dbReference type="GO" id="GO:0043866">
    <property type="term" value="F:adenylyl-sulfate reductase (thioredoxin) activity"/>
    <property type="evidence" value="ECO:0007669"/>
    <property type="project" value="UniProtKB-EC"/>
</dbReference>
<feature type="domain" description="Phosphoadenosine phosphosulphate reductase" evidence="15">
    <location>
        <begin position="37"/>
        <end position="211"/>
    </location>
</feature>
<comment type="pathway">
    <text evidence="8 14">Sulfur metabolism; hydrogen sulfide biosynthesis; sulfite from sulfate.</text>
</comment>
<dbReference type="GO" id="GO:0019344">
    <property type="term" value="P:cysteine biosynthetic process"/>
    <property type="evidence" value="ECO:0007669"/>
    <property type="project" value="InterPro"/>
</dbReference>
<comment type="caution">
    <text evidence="16">The sequence shown here is derived from an EMBL/GenBank/DDBJ whole genome shotgun (WGS) entry which is preliminary data.</text>
</comment>
<protein>
    <recommendedName>
        <fullName evidence="10 14">Adenosine 5'-phosphosulfate reductase</fullName>
        <shortName evidence="14">APS reductase</shortName>
        <ecNumber evidence="9 14">1.8.4.10</ecNumber>
    </recommendedName>
    <alternativeName>
        <fullName evidence="12 14">5'-adenylylsulfate reductase</fullName>
    </alternativeName>
    <alternativeName>
        <fullName evidence="11 14">Thioredoxin-dependent 5'-adenylylsulfate reductase</fullName>
    </alternativeName>
</protein>
<dbReference type="NCBIfam" id="TIGR00434">
    <property type="entry name" value="cysH"/>
    <property type="match status" value="1"/>
</dbReference>
<feature type="binding site" evidence="14">
    <location>
        <position position="208"/>
    </location>
    <ligand>
        <name>[4Fe-4S] cluster</name>
        <dbReference type="ChEBI" id="CHEBI:49883"/>
    </ligand>
</feature>
<dbReference type="InterPro" id="IPR014729">
    <property type="entry name" value="Rossmann-like_a/b/a_fold"/>
</dbReference>
<evidence type="ECO:0000313" key="16">
    <source>
        <dbReference type="EMBL" id="NEU67367.1"/>
    </source>
</evidence>
<evidence type="ECO:0000256" key="13">
    <source>
        <dbReference type="ARBA" id="ARBA00048441"/>
    </source>
</evidence>
<evidence type="ECO:0000256" key="3">
    <source>
        <dbReference type="ARBA" id="ARBA00022723"/>
    </source>
</evidence>
<dbReference type="PIRSF" id="PIRSF000857">
    <property type="entry name" value="PAPS_reductase"/>
    <property type="match status" value="1"/>
</dbReference>
<dbReference type="GO" id="GO:0051539">
    <property type="term" value="F:4 iron, 4 sulfur cluster binding"/>
    <property type="evidence" value="ECO:0007669"/>
    <property type="project" value="UniProtKB-UniRule"/>
</dbReference>
<keyword evidence="6 14" id="KW-0411">Iron-sulfur</keyword>
<feature type="binding site" evidence="14">
    <location>
        <position position="123"/>
    </location>
    <ligand>
        <name>[4Fe-4S] cluster</name>
        <dbReference type="ChEBI" id="CHEBI:49883"/>
    </ligand>
</feature>
<evidence type="ECO:0000256" key="10">
    <source>
        <dbReference type="ARBA" id="ARBA00029514"/>
    </source>
</evidence>
<evidence type="ECO:0000256" key="2">
    <source>
        <dbReference type="ARBA" id="ARBA00022490"/>
    </source>
</evidence>
<feature type="binding site" evidence="14">
    <location>
        <position position="122"/>
    </location>
    <ligand>
        <name>[4Fe-4S] cluster</name>
        <dbReference type="ChEBI" id="CHEBI:49883"/>
    </ligand>
</feature>
<comment type="similarity">
    <text evidence="1 14">Belongs to the PAPS reductase family. CysH subfamily.</text>
</comment>
<organism evidence="16 17">
    <name type="scientific">Spirosoma agri</name>
    <dbReference type="NCBI Taxonomy" id="1987381"/>
    <lineage>
        <taxon>Bacteria</taxon>
        <taxon>Pseudomonadati</taxon>
        <taxon>Bacteroidota</taxon>
        <taxon>Cytophagia</taxon>
        <taxon>Cytophagales</taxon>
        <taxon>Cytophagaceae</taxon>
        <taxon>Spirosoma</taxon>
    </lineage>
</organism>
<dbReference type="InterPro" id="IPR011798">
    <property type="entry name" value="APS_reductase"/>
</dbReference>
<dbReference type="PANTHER" id="PTHR46482">
    <property type="entry name" value="5'-ADENYLYLSULFATE REDUCTASE 3, CHLOROPLASTIC"/>
    <property type="match status" value="1"/>
</dbReference>
<dbReference type="Proteomes" id="UP000477386">
    <property type="component" value="Unassembled WGS sequence"/>
</dbReference>
<dbReference type="GO" id="GO:0005737">
    <property type="term" value="C:cytoplasm"/>
    <property type="evidence" value="ECO:0007669"/>
    <property type="project" value="UniProtKB-SubCell"/>
</dbReference>
<dbReference type="HAMAP" id="MF_00063">
    <property type="entry name" value="CysH"/>
    <property type="match status" value="1"/>
</dbReference>
<dbReference type="SUPFAM" id="SSF52402">
    <property type="entry name" value="Adenine nucleotide alpha hydrolases-like"/>
    <property type="match status" value="1"/>
</dbReference>
<dbReference type="InterPro" id="IPR002500">
    <property type="entry name" value="PAPS_reduct_dom"/>
</dbReference>
<feature type="binding site" evidence="14">
    <location>
        <position position="205"/>
    </location>
    <ligand>
        <name>[4Fe-4S] cluster</name>
        <dbReference type="ChEBI" id="CHEBI:49883"/>
    </ligand>
</feature>
<feature type="active site" description="Nucleophile; cysteine thiosulfonate intermediate" evidence="14">
    <location>
        <position position="233"/>
    </location>
</feature>
<dbReference type="NCBIfam" id="TIGR02055">
    <property type="entry name" value="APS_reductase"/>
    <property type="match status" value="1"/>
</dbReference>
<evidence type="ECO:0000256" key="7">
    <source>
        <dbReference type="ARBA" id="ARBA00024298"/>
    </source>
</evidence>
<evidence type="ECO:0000313" key="17">
    <source>
        <dbReference type="Proteomes" id="UP000477386"/>
    </source>
</evidence>
<gene>
    <name evidence="14" type="primary">cysH</name>
    <name evidence="16" type="ORF">GK091_10775</name>
</gene>
<comment type="function">
    <text evidence="7 14">Catalyzes the formation of sulfite from adenosine 5'-phosphosulfate (APS) using thioredoxin as an electron donor.</text>
</comment>
<dbReference type="EMBL" id="JAAGNZ010000001">
    <property type="protein sequence ID" value="NEU67367.1"/>
    <property type="molecule type" value="Genomic_DNA"/>
</dbReference>
<evidence type="ECO:0000256" key="11">
    <source>
        <dbReference type="ARBA" id="ARBA00030894"/>
    </source>
</evidence>
<evidence type="ECO:0000256" key="14">
    <source>
        <dbReference type="HAMAP-Rule" id="MF_00063"/>
    </source>
</evidence>
<reference evidence="16 17" key="1">
    <citation type="submission" date="2020-02" db="EMBL/GenBank/DDBJ databases">
        <title>Draft genome sequence of two Spirosoma agri KCTC 52727 and Spirosoma terrae KCTC 52035.</title>
        <authorList>
            <person name="Rojas J."/>
            <person name="Ambika Manirajan B."/>
            <person name="Ratering S."/>
            <person name="Suarez C."/>
            <person name="Schnell S."/>
        </authorList>
    </citation>
    <scope>NUCLEOTIDE SEQUENCE [LARGE SCALE GENOMIC DNA]</scope>
    <source>
        <strain evidence="16 17">KCTC 52727</strain>
    </source>
</reference>